<name>A0ABQ0LJ68_MYCCL</name>
<organism evidence="2 3">
    <name type="scientific">Mycena chlorophos</name>
    <name type="common">Agaric fungus</name>
    <name type="synonym">Agaricus chlorophos</name>
    <dbReference type="NCBI Taxonomy" id="658473"/>
    <lineage>
        <taxon>Eukaryota</taxon>
        <taxon>Fungi</taxon>
        <taxon>Dikarya</taxon>
        <taxon>Basidiomycota</taxon>
        <taxon>Agaricomycotina</taxon>
        <taxon>Agaricomycetes</taxon>
        <taxon>Agaricomycetidae</taxon>
        <taxon>Agaricales</taxon>
        <taxon>Marasmiineae</taxon>
        <taxon>Mycenaceae</taxon>
        <taxon>Mycena</taxon>
    </lineage>
</organism>
<gene>
    <name evidence="2" type="ORF">MCHLO_08304</name>
</gene>
<feature type="compositionally biased region" description="Basic and acidic residues" evidence="1">
    <location>
        <begin position="68"/>
        <end position="78"/>
    </location>
</feature>
<dbReference type="Proteomes" id="UP000815677">
    <property type="component" value="Unassembled WGS sequence"/>
</dbReference>
<dbReference type="EMBL" id="DF846909">
    <property type="protein sequence ID" value="GAT51140.1"/>
    <property type="molecule type" value="Genomic_DNA"/>
</dbReference>
<reference evidence="2" key="1">
    <citation type="submission" date="2014-09" db="EMBL/GenBank/DDBJ databases">
        <title>Genome sequence of the luminous mushroom Mycena chlorophos for searching fungal bioluminescence genes.</title>
        <authorList>
            <person name="Tanaka Y."/>
            <person name="Kasuga D."/>
            <person name="Oba Y."/>
            <person name="Hase S."/>
            <person name="Sato K."/>
            <person name="Oba Y."/>
            <person name="Sakakibara Y."/>
        </authorList>
    </citation>
    <scope>NUCLEOTIDE SEQUENCE</scope>
</reference>
<sequence length="199" mass="22496">MFHRKLIVSPRRVRRHVTSRTEKRAVMSPVWTVTAIVGRPRTSNDSVDDGVRRCETCLFPPQRHRERRRDSQVRHGGCDEPPAAYGMSLAPTAPTQISAQRMLLCVRVWMRQMKKSWMGKPTRITDNGSSAISGVCRGGHHSAKSELRSASKTSRLGILIGVFAVSSENTPQTRMRIQRRSRRGDLRIMLKNTPRSNGP</sequence>
<proteinExistence type="predicted"/>
<evidence type="ECO:0000313" key="3">
    <source>
        <dbReference type="Proteomes" id="UP000815677"/>
    </source>
</evidence>
<accession>A0ABQ0LJ68</accession>
<evidence type="ECO:0000313" key="2">
    <source>
        <dbReference type="EMBL" id="GAT51140.1"/>
    </source>
</evidence>
<feature type="region of interest" description="Disordered" evidence="1">
    <location>
        <begin position="63"/>
        <end position="84"/>
    </location>
</feature>
<evidence type="ECO:0000256" key="1">
    <source>
        <dbReference type="SAM" id="MobiDB-lite"/>
    </source>
</evidence>
<protein>
    <submittedName>
        <fullName evidence="2">Uncharacterized protein</fullName>
    </submittedName>
</protein>
<keyword evidence="3" id="KW-1185">Reference proteome</keyword>